<proteinExistence type="predicted"/>
<sequence length="267" mass="29771">MERIIRGQVRVPDGERSLLSPFPPVLVPIWATGARTIVGLWKHWFSDRQPTFAEFYGTTVYGRRNMAFERGRTLKQVIYGHLFECITNRDGVDDEIKAFANACGISDVDEIDRISIDGGDVTTLRSHAEFVGKLPLSFFDCDSQTDYTGDFPTNALASSTAALQHCCVHEIHSGFQNLEPDYTLSEAVAQNSNSPEWFRTTSQSELFERLLDANNLEGAWMSLNSPTWTVADARQAITDLAARANDTAFSALATTWVNLPFADDEMC</sequence>
<gene>
    <name evidence="1" type="ORF">C5Y83_07525</name>
</gene>
<comment type="caution">
    <text evidence="1">The sequence shown here is derived from an EMBL/GenBank/DDBJ whole genome shotgun (WGS) entry which is preliminary data.</text>
</comment>
<evidence type="ECO:0000313" key="2">
    <source>
        <dbReference type="Proteomes" id="UP000238322"/>
    </source>
</evidence>
<name>A0A2S8G030_9BACT</name>
<evidence type="ECO:0000313" key="1">
    <source>
        <dbReference type="EMBL" id="PQO37786.1"/>
    </source>
</evidence>
<dbReference type="AlphaFoldDB" id="A0A2S8G030"/>
<organism evidence="1 2">
    <name type="scientific">Blastopirellula marina</name>
    <dbReference type="NCBI Taxonomy" id="124"/>
    <lineage>
        <taxon>Bacteria</taxon>
        <taxon>Pseudomonadati</taxon>
        <taxon>Planctomycetota</taxon>
        <taxon>Planctomycetia</taxon>
        <taxon>Pirellulales</taxon>
        <taxon>Pirellulaceae</taxon>
        <taxon>Blastopirellula</taxon>
    </lineage>
</organism>
<reference evidence="1 2" key="1">
    <citation type="submission" date="2018-02" db="EMBL/GenBank/DDBJ databases">
        <title>Comparative genomes isolates from brazilian mangrove.</title>
        <authorList>
            <person name="Araujo J.E."/>
            <person name="Taketani R.G."/>
            <person name="Silva M.C.P."/>
            <person name="Loureco M.V."/>
            <person name="Andreote F.D."/>
        </authorList>
    </citation>
    <scope>NUCLEOTIDE SEQUENCE [LARGE SCALE GENOMIC DNA]</scope>
    <source>
        <strain evidence="1 2">Hex-1 MGV</strain>
    </source>
</reference>
<dbReference type="EMBL" id="PUHY01000005">
    <property type="protein sequence ID" value="PQO37786.1"/>
    <property type="molecule type" value="Genomic_DNA"/>
</dbReference>
<accession>A0A2S8G030</accession>
<dbReference type="Proteomes" id="UP000238322">
    <property type="component" value="Unassembled WGS sequence"/>
</dbReference>
<protein>
    <submittedName>
        <fullName evidence="1">Uncharacterized protein</fullName>
    </submittedName>
</protein>